<dbReference type="PANTHER" id="PTHR12496">
    <property type="entry name" value="CGI-41 METHYLTRANSFERASE"/>
    <property type="match status" value="1"/>
</dbReference>
<evidence type="ECO:0000259" key="1">
    <source>
        <dbReference type="Pfam" id="PF13679"/>
    </source>
</evidence>
<dbReference type="InterPro" id="IPR052220">
    <property type="entry name" value="METTL25"/>
</dbReference>
<dbReference type="Proteomes" id="UP001470230">
    <property type="component" value="Unassembled WGS sequence"/>
</dbReference>
<evidence type="ECO:0000313" key="3">
    <source>
        <dbReference type="Proteomes" id="UP001470230"/>
    </source>
</evidence>
<organism evidence="2 3">
    <name type="scientific">Tritrichomonas musculus</name>
    <dbReference type="NCBI Taxonomy" id="1915356"/>
    <lineage>
        <taxon>Eukaryota</taxon>
        <taxon>Metamonada</taxon>
        <taxon>Parabasalia</taxon>
        <taxon>Tritrichomonadida</taxon>
        <taxon>Tritrichomonadidae</taxon>
        <taxon>Tritrichomonas</taxon>
    </lineage>
</organism>
<reference evidence="2 3" key="1">
    <citation type="submission" date="2024-04" db="EMBL/GenBank/DDBJ databases">
        <title>Tritrichomonas musculus Genome.</title>
        <authorList>
            <person name="Alves-Ferreira E."/>
            <person name="Grigg M."/>
            <person name="Lorenzi H."/>
            <person name="Galac M."/>
        </authorList>
    </citation>
    <scope>NUCLEOTIDE SEQUENCE [LARGE SCALE GENOMIC DNA]</scope>
    <source>
        <strain evidence="2 3">EAF2021</strain>
    </source>
</reference>
<keyword evidence="3" id="KW-1185">Reference proteome</keyword>
<name>A0ABR2KVN7_9EUKA</name>
<dbReference type="EMBL" id="JAPFFF010000003">
    <property type="protein sequence ID" value="KAK8895108.1"/>
    <property type="molecule type" value="Genomic_DNA"/>
</dbReference>
<dbReference type="Pfam" id="PF13679">
    <property type="entry name" value="Methyltransf_32"/>
    <property type="match status" value="1"/>
</dbReference>
<evidence type="ECO:0000313" key="2">
    <source>
        <dbReference type="EMBL" id="KAK8895108.1"/>
    </source>
</evidence>
<sequence>MSRVLTPLPGGKIFEGTIDEYFPHAYEFFESFYAYVTKWKNLFEPFALDIWSLDTGSLLDPTWAADLNKIFTDKEFHDKIYENGDYSIIESDSLRQFFEDSKNLILVRDTTLKEPIDVMKWRSLQGMSAFDKSQEVITLSYAIDLLLQHCYKLDDSIFHGTAFHKALEDILKHTAPIPDDKKIPIKRENLDFIDVGAGKGYFSVFMTSEMRIRTLTIEASIAHASHLKNRIGALASQKRVDPSTFDLMDMCIGYMTTHTNVEAIHQSATKYEEWSSRVDRLNKRSPGEKDELSYAEQSEKPKVIQGELAVEVVAVPEYDLSPTEYITVGLHACGDLSIVTHEIALNSKQPRGAISVPCCYQHLSQSRTPLLPENQKIIDALYGDNETKRHNLLNYALYDYGVGFQQHVTSMNMFLERGIIECFIPPRNSIKKIKKKHEEDFVEYVLRIANKFEQYPTKEEVIEKNKKCRSEIWKMMAHTIIREQFGHVFESFLLIERLTYFVKIIQPKDDPYFIGMFDVFSHLSPRAFSIFTLKMSK</sequence>
<comment type="caution">
    <text evidence="2">The sequence shown here is derived from an EMBL/GenBank/DDBJ whole genome shotgun (WGS) entry which is preliminary data.</text>
</comment>
<accession>A0ABR2KVN7</accession>
<proteinExistence type="predicted"/>
<dbReference type="PANTHER" id="PTHR12496:SF0">
    <property type="entry name" value="METHYLTRANSFERASE DOMAIN-CONTAINING PROTEIN"/>
    <property type="match status" value="1"/>
</dbReference>
<gene>
    <name evidence="2" type="ORF">M9Y10_023550</name>
</gene>
<feature type="domain" description="Methyltransferase" evidence="1">
    <location>
        <begin position="186"/>
        <end position="365"/>
    </location>
</feature>
<protein>
    <recommendedName>
        <fullName evidence="1">Methyltransferase domain-containing protein</fullName>
    </recommendedName>
</protein>
<dbReference type="InterPro" id="IPR025714">
    <property type="entry name" value="Methyltranfer_dom"/>
</dbReference>